<name>A0A8H7UJS9_9FUNG</name>
<dbReference type="PANTHER" id="PTHR10826">
    <property type="entry name" value="COMPLEMENT COMPONENT 1"/>
    <property type="match status" value="1"/>
</dbReference>
<dbReference type="SUPFAM" id="SSF54529">
    <property type="entry name" value="Mitochondrial glycoprotein MAM33-like"/>
    <property type="match status" value="1"/>
</dbReference>
<dbReference type="Gene3D" id="3.10.280.10">
    <property type="entry name" value="Mitochondrial glycoprotein"/>
    <property type="match status" value="1"/>
</dbReference>
<comment type="caution">
    <text evidence="1">The sequence shown here is derived from an EMBL/GenBank/DDBJ whole genome shotgun (WGS) entry which is preliminary data.</text>
</comment>
<evidence type="ECO:0008006" key="3">
    <source>
        <dbReference type="Google" id="ProtNLM"/>
    </source>
</evidence>
<reference evidence="1" key="1">
    <citation type="submission" date="2020-12" db="EMBL/GenBank/DDBJ databases">
        <title>Metabolic potential, ecology and presence of endohyphal bacteria is reflected in genomic diversity of Mucoromycotina.</title>
        <authorList>
            <person name="Muszewska A."/>
            <person name="Okrasinska A."/>
            <person name="Steczkiewicz K."/>
            <person name="Drgas O."/>
            <person name="Orlowska M."/>
            <person name="Perlinska-Lenart U."/>
            <person name="Aleksandrzak-Piekarczyk T."/>
            <person name="Szatraj K."/>
            <person name="Zielenkiewicz U."/>
            <person name="Pilsyk S."/>
            <person name="Malc E."/>
            <person name="Mieczkowski P."/>
            <person name="Kruszewska J.S."/>
            <person name="Biernat P."/>
            <person name="Pawlowska J."/>
        </authorList>
    </citation>
    <scope>NUCLEOTIDE SEQUENCE</scope>
    <source>
        <strain evidence="1">WA0000051536</strain>
    </source>
</reference>
<accession>A0A8H7UJS9</accession>
<dbReference type="GO" id="GO:0005759">
    <property type="term" value="C:mitochondrial matrix"/>
    <property type="evidence" value="ECO:0007669"/>
    <property type="project" value="InterPro"/>
</dbReference>
<dbReference type="OrthoDB" id="278212at2759"/>
<dbReference type="GO" id="GO:0042256">
    <property type="term" value="P:cytosolic ribosome assembly"/>
    <property type="evidence" value="ECO:0007669"/>
    <property type="project" value="TreeGrafter"/>
</dbReference>
<protein>
    <recommendedName>
        <fullName evidence="3">Mitochondrial glyco protein</fullName>
    </recommendedName>
</protein>
<keyword evidence="2" id="KW-1185">Reference proteome</keyword>
<organism evidence="1 2">
    <name type="scientific">Umbelopsis vinacea</name>
    <dbReference type="NCBI Taxonomy" id="44442"/>
    <lineage>
        <taxon>Eukaryota</taxon>
        <taxon>Fungi</taxon>
        <taxon>Fungi incertae sedis</taxon>
        <taxon>Mucoromycota</taxon>
        <taxon>Mucoromycotina</taxon>
        <taxon>Umbelopsidomycetes</taxon>
        <taxon>Umbelopsidales</taxon>
        <taxon>Umbelopsidaceae</taxon>
        <taxon>Umbelopsis</taxon>
    </lineage>
</organism>
<dbReference type="EMBL" id="JAEPRA010000002">
    <property type="protein sequence ID" value="KAG2188571.1"/>
    <property type="molecule type" value="Genomic_DNA"/>
</dbReference>
<dbReference type="InterPro" id="IPR003428">
    <property type="entry name" value="MAM33"/>
</dbReference>
<dbReference type="PANTHER" id="PTHR10826:SF1">
    <property type="entry name" value="COMPLEMENT COMPONENT 1 Q SUBCOMPONENT-BINDING PROTEIN, MITOCHONDRIAL"/>
    <property type="match status" value="1"/>
</dbReference>
<evidence type="ECO:0000313" key="1">
    <source>
        <dbReference type="EMBL" id="KAG2188571.1"/>
    </source>
</evidence>
<evidence type="ECO:0000313" key="2">
    <source>
        <dbReference type="Proteomes" id="UP000612746"/>
    </source>
</evidence>
<dbReference type="AlphaFoldDB" id="A0A8H7UJS9"/>
<dbReference type="Proteomes" id="UP000612746">
    <property type="component" value="Unassembled WGS sequence"/>
</dbReference>
<dbReference type="Pfam" id="PF02330">
    <property type="entry name" value="MAM33"/>
    <property type="match status" value="1"/>
</dbReference>
<dbReference type="InterPro" id="IPR036561">
    <property type="entry name" value="MAM33_sf"/>
</dbReference>
<sequence length="265" mass="29531">MAASLVRSSLRVLSKRAVPSLPLTAARIAPRASIIANVPVRAFTIGTRACFNTRAIDDELVHKLDEEILYEKSNDEPEQPAFIQEFLEANSFKLEDKPGMDEVTLTRTFGNEKIRVLFAISDINNAAEDDFADVPADDVEGDEEDAAPVSFPVRASVTVEKDGKGAVTIDTVAQDGAIVIESVLYYKDGKLATEQSAEADWQRRGLYIGPQFSELDEGVQTLFERYLEERGINTALANFLPDYVEYKEQKEYLQWLQNVKNFVSA</sequence>
<proteinExistence type="predicted"/>
<gene>
    <name evidence="1" type="ORF">INT44_001326</name>
</gene>